<evidence type="ECO:0000313" key="3">
    <source>
        <dbReference type="Proteomes" id="UP000304914"/>
    </source>
</evidence>
<feature type="domain" description="HTH cro/C1-type" evidence="1">
    <location>
        <begin position="8"/>
        <end position="60"/>
    </location>
</feature>
<dbReference type="EMBL" id="LR594035">
    <property type="protein sequence ID" value="VTS13992.1"/>
    <property type="molecule type" value="Genomic_DNA"/>
</dbReference>
<dbReference type="Proteomes" id="UP000304914">
    <property type="component" value="Chromosome"/>
</dbReference>
<evidence type="ECO:0000313" key="2">
    <source>
        <dbReference type="EMBL" id="VTS13992.1"/>
    </source>
</evidence>
<dbReference type="GO" id="GO:0003677">
    <property type="term" value="F:DNA binding"/>
    <property type="evidence" value="ECO:0007669"/>
    <property type="project" value="InterPro"/>
</dbReference>
<gene>
    <name evidence="2" type="ORF">NCTC5385_00284</name>
</gene>
<dbReference type="SMART" id="SM00530">
    <property type="entry name" value="HTH_XRE"/>
    <property type="match status" value="1"/>
</dbReference>
<dbReference type="Gene3D" id="1.10.260.40">
    <property type="entry name" value="lambda repressor-like DNA-binding domains"/>
    <property type="match status" value="1"/>
</dbReference>
<dbReference type="Pfam" id="PF13443">
    <property type="entry name" value="HTH_26"/>
    <property type="match status" value="1"/>
</dbReference>
<dbReference type="SUPFAM" id="SSF47413">
    <property type="entry name" value="lambda repressor-like DNA-binding domains"/>
    <property type="match status" value="1"/>
</dbReference>
<reference evidence="2 3" key="1">
    <citation type="submission" date="2019-05" db="EMBL/GenBank/DDBJ databases">
        <authorList>
            <consortium name="Pathogen Informatics"/>
        </authorList>
    </citation>
    <scope>NUCLEOTIDE SEQUENCE [LARGE SCALE GENOMIC DNA]</scope>
    <source>
        <strain evidence="2 3">NCTC5385</strain>
    </source>
</reference>
<dbReference type="RefSeq" id="WP_171011218.1">
    <property type="nucleotide sequence ID" value="NZ_LR594035.1"/>
</dbReference>
<proteinExistence type="predicted"/>
<sequence>MVCLIKKIENHLNEKGMTKVDLQKSTGLHKRSIESIRYHDPGFSKMVKIADALGVSLDEFR</sequence>
<accession>A0A4U9XM73</accession>
<dbReference type="AlphaFoldDB" id="A0A4U9XM73"/>
<evidence type="ECO:0000259" key="1">
    <source>
        <dbReference type="PROSITE" id="PS50943"/>
    </source>
</evidence>
<protein>
    <submittedName>
        <fullName evidence="2">Phage protein</fullName>
    </submittedName>
</protein>
<dbReference type="PROSITE" id="PS50943">
    <property type="entry name" value="HTH_CROC1"/>
    <property type="match status" value="1"/>
</dbReference>
<dbReference type="InterPro" id="IPR001387">
    <property type="entry name" value="Cro/C1-type_HTH"/>
</dbReference>
<name>A0A4U9XM73_9STRE</name>
<dbReference type="CDD" id="cd00093">
    <property type="entry name" value="HTH_XRE"/>
    <property type="match status" value="1"/>
</dbReference>
<dbReference type="InterPro" id="IPR010982">
    <property type="entry name" value="Lambda_DNA-bd_dom_sf"/>
</dbReference>
<organism evidence="2 3">
    <name type="scientific">Streptococcus pseudoporcinus</name>
    <dbReference type="NCBI Taxonomy" id="361101"/>
    <lineage>
        <taxon>Bacteria</taxon>
        <taxon>Bacillati</taxon>
        <taxon>Bacillota</taxon>
        <taxon>Bacilli</taxon>
        <taxon>Lactobacillales</taxon>
        <taxon>Streptococcaceae</taxon>
        <taxon>Streptococcus</taxon>
    </lineage>
</organism>